<dbReference type="PANTHER" id="PTHR48111">
    <property type="entry name" value="REGULATOR OF RPOS"/>
    <property type="match status" value="1"/>
</dbReference>
<dbReference type="SUPFAM" id="SSF46894">
    <property type="entry name" value="C-terminal effector domain of the bipartite response regulators"/>
    <property type="match status" value="1"/>
</dbReference>
<dbReference type="GO" id="GO:0032993">
    <property type="term" value="C:protein-DNA complex"/>
    <property type="evidence" value="ECO:0007669"/>
    <property type="project" value="TreeGrafter"/>
</dbReference>
<dbReference type="Proteomes" id="UP000235293">
    <property type="component" value="Unassembled WGS sequence"/>
</dbReference>
<dbReference type="Pfam" id="PF00486">
    <property type="entry name" value="Trans_reg_C"/>
    <property type="match status" value="1"/>
</dbReference>
<keyword evidence="2" id="KW-0902">Two-component regulatory system</keyword>
<evidence type="ECO:0000256" key="6">
    <source>
        <dbReference type="ARBA" id="ARBA00023163"/>
    </source>
</evidence>
<dbReference type="AlphaFoldDB" id="A0A9X7I9M3"/>
<dbReference type="FunFam" id="1.10.10.10:FF:000216">
    <property type="entry name" value="DNA-binding response regulator"/>
    <property type="match status" value="1"/>
</dbReference>
<dbReference type="InterPro" id="IPR049170">
    <property type="entry name" value="GlnR_N"/>
</dbReference>
<dbReference type="InterPro" id="IPR016032">
    <property type="entry name" value="Sig_transdc_resp-reg_C-effctor"/>
</dbReference>
<evidence type="ECO:0000256" key="4">
    <source>
        <dbReference type="ARBA" id="ARBA00023125"/>
    </source>
</evidence>
<dbReference type="InterPro" id="IPR039420">
    <property type="entry name" value="WalR-like"/>
</dbReference>
<organism evidence="10 11">
    <name type="scientific">Gardnerella swidsinskii</name>
    <dbReference type="NCBI Taxonomy" id="2792979"/>
    <lineage>
        <taxon>Bacteria</taxon>
        <taxon>Bacillati</taxon>
        <taxon>Actinomycetota</taxon>
        <taxon>Actinomycetes</taxon>
        <taxon>Bifidobacteriales</taxon>
        <taxon>Bifidobacteriaceae</taxon>
        <taxon>Gardnerella</taxon>
    </lineage>
</organism>
<feature type="region of interest" description="Disordered" evidence="8">
    <location>
        <begin position="267"/>
        <end position="296"/>
    </location>
</feature>
<keyword evidence="6" id="KW-0804">Transcription</keyword>
<dbReference type="GO" id="GO:0000976">
    <property type="term" value="F:transcription cis-regulatory region binding"/>
    <property type="evidence" value="ECO:0007669"/>
    <property type="project" value="TreeGrafter"/>
</dbReference>
<dbReference type="Gene3D" id="3.40.50.2300">
    <property type="match status" value="1"/>
</dbReference>
<dbReference type="InterPro" id="IPR001867">
    <property type="entry name" value="OmpR/PhoB-type_DNA-bd"/>
</dbReference>
<reference evidence="10 11" key="1">
    <citation type="submission" date="2017-09" db="EMBL/GenBank/DDBJ databases">
        <title>Bacterial strain isolated from the female urinary microbiota.</title>
        <authorList>
            <person name="Thomas-White K."/>
            <person name="Kumar N."/>
            <person name="Forster S."/>
            <person name="Putonti C."/>
            <person name="Lawley T."/>
            <person name="Wolfe A.J."/>
        </authorList>
    </citation>
    <scope>NUCLEOTIDE SEQUENCE [LARGE SCALE GENOMIC DNA]</scope>
    <source>
        <strain evidence="10 11">UMB0411</strain>
    </source>
</reference>
<dbReference type="SMART" id="SM00862">
    <property type="entry name" value="Trans_reg_C"/>
    <property type="match status" value="1"/>
</dbReference>
<evidence type="ECO:0000313" key="11">
    <source>
        <dbReference type="Proteomes" id="UP000235293"/>
    </source>
</evidence>
<dbReference type="CDD" id="cd00383">
    <property type="entry name" value="trans_reg_C"/>
    <property type="match status" value="1"/>
</dbReference>
<feature type="domain" description="OmpR/PhoB-type" evidence="9">
    <location>
        <begin position="171"/>
        <end position="268"/>
    </location>
</feature>
<dbReference type="InterPro" id="IPR036388">
    <property type="entry name" value="WH-like_DNA-bd_sf"/>
</dbReference>
<evidence type="ECO:0000313" key="10">
    <source>
        <dbReference type="EMBL" id="PMC55233.1"/>
    </source>
</evidence>
<sequence>MQVLRLSLFFAVWFTIPVKAEFATTSIVCWRHHMTDITLMTSCASPSSVLPSLTLLSHKVRLLSLDTSSLAKLPAQTILLLDAREDLALAKSMCSSLRVANITVPVILVITEGGFTVVNPSWNISDVVLTNASPAEVEGRLRLASLQHGSSDDLFVHSQGSEIDDSFNSDNGTMRSGDLVVDMRSYTVSLHGHPVDLAYKEFELLKYFVQHPRRVFTRTHLLQEVWGYDYYGGTRTVDVHIRRLRAKLGVEYEHLIGTVRNVGYRFDPSESDENSEISESSIEDDSENDADKQSAQ</sequence>
<evidence type="ECO:0000256" key="3">
    <source>
        <dbReference type="ARBA" id="ARBA00023015"/>
    </source>
</evidence>
<evidence type="ECO:0000259" key="9">
    <source>
        <dbReference type="PROSITE" id="PS51755"/>
    </source>
</evidence>
<evidence type="ECO:0000256" key="8">
    <source>
        <dbReference type="SAM" id="MobiDB-lite"/>
    </source>
</evidence>
<feature type="DNA-binding region" description="OmpR/PhoB-type" evidence="7">
    <location>
        <begin position="171"/>
        <end position="268"/>
    </location>
</feature>
<evidence type="ECO:0000256" key="7">
    <source>
        <dbReference type="PROSITE-ProRule" id="PRU01091"/>
    </source>
</evidence>
<name>A0A9X7I9M3_9BIFI</name>
<accession>A0A9X7I9M3</accession>
<dbReference type="Pfam" id="PF21695">
    <property type="entry name" value="GlnR_1st"/>
    <property type="match status" value="1"/>
</dbReference>
<feature type="compositionally biased region" description="Acidic residues" evidence="8">
    <location>
        <begin position="269"/>
        <end position="288"/>
    </location>
</feature>
<keyword evidence="4 7" id="KW-0238">DNA-binding</keyword>
<evidence type="ECO:0000256" key="1">
    <source>
        <dbReference type="ARBA" id="ARBA00022553"/>
    </source>
</evidence>
<dbReference type="PROSITE" id="PS51755">
    <property type="entry name" value="OMPR_PHOB"/>
    <property type="match status" value="1"/>
</dbReference>
<protein>
    <submittedName>
        <fullName evidence="10">DNA-binding response regulator</fullName>
    </submittedName>
</protein>
<keyword evidence="3" id="KW-0805">Transcription regulation</keyword>
<dbReference type="EMBL" id="PNGY01000001">
    <property type="protein sequence ID" value="PMC55233.1"/>
    <property type="molecule type" value="Genomic_DNA"/>
</dbReference>
<dbReference type="GO" id="GO:0005829">
    <property type="term" value="C:cytosol"/>
    <property type="evidence" value="ECO:0007669"/>
    <property type="project" value="TreeGrafter"/>
</dbReference>
<comment type="caution">
    <text evidence="10">The sequence shown here is derived from an EMBL/GenBank/DDBJ whole genome shotgun (WGS) entry which is preliminary data.</text>
</comment>
<keyword evidence="5" id="KW-0010">Activator</keyword>
<evidence type="ECO:0000256" key="2">
    <source>
        <dbReference type="ARBA" id="ARBA00023012"/>
    </source>
</evidence>
<keyword evidence="1" id="KW-0597">Phosphoprotein</keyword>
<dbReference type="PANTHER" id="PTHR48111:SF16">
    <property type="entry name" value="TRANSCRIPTIONAL REGULATORY PROTEIN GLNR"/>
    <property type="match status" value="1"/>
</dbReference>
<dbReference type="GO" id="GO:0006355">
    <property type="term" value="P:regulation of DNA-templated transcription"/>
    <property type="evidence" value="ECO:0007669"/>
    <property type="project" value="InterPro"/>
</dbReference>
<dbReference type="GO" id="GO:0000156">
    <property type="term" value="F:phosphorelay response regulator activity"/>
    <property type="evidence" value="ECO:0007669"/>
    <property type="project" value="TreeGrafter"/>
</dbReference>
<evidence type="ECO:0000256" key="5">
    <source>
        <dbReference type="ARBA" id="ARBA00023159"/>
    </source>
</evidence>
<proteinExistence type="predicted"/>
<dbReference type="Gene3D" id="1.10.10.10">
    <property type="entry name" value="Winged helix-like DNA-binding domain superfamily/Winged helix DNA-binding domain"/>
    <property type="match status" value="1"/>
</dbReference>
<gene>
    <name evidence="10" type="ORF">CJ213_03835</name>
</gene>